<dbReference type="AlphaFoldDB" id="A0A1W2F3G4"/>
<proteinExistence type="predicted"/>
<dbReference type="RefSeq" id="WP_176215680.1">
    <property type="nucleotide sequence ID" value="NZ_FWXI01000043.1"/>
</dbReference>
<reference evidence="3 4" key="1">
    <citation type="submission" date="2017-04" db="EMBL/GenBank/DDBJ databases">
        <authorList>
            <person name="Afonso C.L."/>
            <person name="Miller P.J."/>
            <person name="Scott M.A."/>
            <person name="Spackman E."/>
            <person name="Goraichik I."/>
            <person name="Dimitrov K.M."/>
            <person name="Suarez D.L."/>
            <person name="Swayne D.E."/>
        </authorList>
    </citation>
    <scope>NUCLEOTIDE SEQUENCE [LARGE SCALE GENOMIC DNA]</scope>
    <source>
        <strain evidence="3 4">DSM 5090</strain>
    </source>
</reference>
<accession>A0A1W2F3G4</accession>
<gene>
    <name evidence="3" type="ORF">SAMN04488500_1431</name>
</gene>
<dbReference type="EMBL" id="FWXI01000043">
    <property type="protein sequence ID" value="SMD16447.1"/>
    <property type="molecule type" value="Genomic_DNA"/>
</dbReference>
<feature type="region of interest" description="Disordered" evidence="1">
    <location>
        <begin position="364"/>
        <end position="402"/>
    </location>
</feature>
<feature type="compositionally biased region" description="Polar residues" evidence="1">
    <location>
        <begin position="364"/>
        <end position="381"/>
    </location>
</feature>
<protein>
    <submittedName>
        <fullName evidence="3">Haemagluttinin repeat-containing protein</fullName>
    </submittedName>
</protein>
<feature type="non-terminal residue" evidence="3">
    <location>
        <position position="1"/>
    </location>
</feature>
<evidence type="ECO:0000256" key="1">
    <source>
        <dbReference type="SAM" id="MobiDB-lite"/>
    </source>
</evidence>
<feature type="compositionally biased region" description="Polar residues" evidence="1">
    <location>
        <begin position="164"/>
        <end position="196"/>
    </location>
</feature>
<dbReference type="InterPro" id="IPR025157">
    <property type="entry name" value="Hemagglutinin_rpt"/>
</dbReference>
<feature type="compositionally biased region" description="Basic and acidic residues" evidence="1">
    <location>
        <begin position="382"/>
        <end position="398"/>
    </location>
</feature>
<evidence type="ECO:0000313" key="4">
    <source>
        <dbReference type="Proteomes" id="UP000192738"/>
    </source>
</evidence>
<sequence>SGTATLKSGNDTNIIGSQVKGEKVVADIGGNLNIESQQDSDTFRAKNQSAGIGFGTGKISGTHGSIGKGKTNSEYNSVVEQAGIYAGKDGFDITVEKNTDLKGAVISSEAPAVKNALKTGTITFSNLENRAKYQASSSGVGYAAGKDANGKEVAKKDLGLTPNIGVTASGEDSSTTKSAISPGTIEVRSNPNQDLSGLSRDPARAINALGKIFDKKTVQEQQELAQLFGEVAYKAIGDLAASYQKEAKNKYSDSTEKFTAAQEALNSGNIELAKQLYQEGTNLKNEADALSSKWSEGGSAKVALNVMAGGLMANLGGGSFASGATGAAVNEAVQSELAKIKDTAAHQWASAIIGAAAASVVGGNSQTGASTAVSGTKNNTLDPDHEHSQRQLQDKQEENQQQYDQLTGDLNNSVANGNQNLVDSGKSSPDLLKELGNRINAFKNQQQQEQFVRDVQTASETLKMMGKSQDDPNYYALLQQEVESLQDAREAVEGFTSGIKTVTGKIFTEIAALKGASKAVPTWSGSGPAPGVLGVNSSSQSVAAIRNYYPKEGAIEFVFDPKTNTFLVGEGKHAALANTINADTTTVVGGIFSRGANGQILTNEASGHFWKNWTPAVRQQFMEVMESYGLPAVHTVGQ</sequence>
<keyword evidence="4" id="KW-1185">Reference proteome</keyword>
<feature type="region of interest" description="Disordered" evidence="1">
    <location>
        <begin position="161"/>
        <end position="201"/>
    </location>
</feature>
<evidence type="ECO:0000259" key="2">
    <source>
        <dbReference type="Pfam" id="PF15537"/>
    </source>
</evidence>
<dbReference type="Pfam" id="PF13332">
    <property type="entry name" value="Fil_haemagg_2"/>
    <property type="match status" value="1"/>
</dbReference>
<dbReference type="STRING" id="112901.SAMN04488500_1431"/>
<dbReference type="Pfam" id="PF15537">
    <property type="entry name" value="Ntox43"/>
    <property type="match status" value="1"/>
</dbReference>
<organism evidence="3 4">
    <name type="scientific">Sporomusa malonica</name>
    <dbReference type="NCBI Taxonomy" id="112901"/>
    <lineage>
        <taxon>Bacteria</taxon>
        <taxon>Bacillati</taxon>
        <taxon>Bacillota</taxon>
        <taxon>Negativicutes</taxon>
        <taxon>Selenomonadales</taxon>
        <taxon>Sporomusaceae</taxon>
        <taxon>Sporomusa</taxon>
    </lineage>
</organism>
<evidence type="ECO:0000313" key="3">
    <source>
        <dbReference type="EMBL" id="SMD16447.1"/>
    </source>
</evidence>
<dbReference type="Proteomes" id="UP000192738">
    <property type="component" value="Unassembled WGS sequence"/>
</dbReference>
<dbReference type="InterPro" id="IPR029106">
    <property type="entry name" value="Ntox43"/>
</dbReference>
<feature type="domain" description="Bacterial toxin 43" evidence="2">
    <location>
        <begin position="515"/>
        <end position="620"/>
    </location>
</feature>
<dbReference type="GO" id="GO:0003824">
    <property type="term" value="F:catalytic activity"/>
    <property type="evidence" value="ECO:0007669"/>
    <property type="project" value="UniProtKB-ARBA"/>
</dbReference>
<name>A0A1W2F3G4_9FIRM</name>